<dbReference type="SUPFAM" id="SSF75005">
    <property type="entry name" value="Arabinanase/levansucrase/invertase"/>
    <property type="match status" value="1"/>
</dbReference>
<protein>
    <submittedName>
        <fullName evidence="6">Uncharacterized protein</fullName>
    </submittedName>
</protein>
<dbReference type="InterPro" id="IPR052176">
    <property type="entry name" value="Glycosyl_Hydrlase_43_Enz"/>
</dbReference>
<dbReference type="EMBL" id="AP021906">
    <property type="protein sequence ID" value="BBP89824.1"/>
    <property type="molecule type" value="Genomic_DNA"/>
</dbReference>
<keyword evidence="5" id="KW-0326">Glycosidase</keyword>
<dbReference type="Gene3D" id="2.115.10.20">
    <property type="entry name" value="Glycosyl hydrolase domain, family 43"/>
    <property type="match status" value="1"/>
</dbReference>
<sequence length="156" mass="15776">MVNWTDHGAIPVAGANGANGGKGIAKWAGASWAPSAAVKKKSMGRINFSFISQTAAEGIGVLTADSPIGPWTDPIGKALVTPNTPGMSGVVWLFDPAVFVDDDGAGYLYAGGGVPGGSNPTQGQWANPKTARVLKLGPDMTSVASSASTIDAPFYV</sequence>
<dbReference type="PANTHER" id="PTHR43772:SF2">
    <property type="entry name" value="PUTATIVE (AFU_ORTHOLOGUE AFUA_2G04480)-RELATED"/>
    <property type="match status" value="1"/>
</dbReference>
<keyword evidence="4" id="KW-0119">Carbohydrate metabolism</keyword>
<keyword evidence="2" id="KW-0624">Polysaccharide degradation</keyword>
<dbReference type="InterPro" id="IPR006710">
    <property type="entry name" value="Glyco_hydro_43"/>
</dbReference>
<dbReference type="GO" id="GO:0045493">
    <property type="term" value="P:xylan catabolic process"/>
    <property type="evidence" value="ECO:0007669"/>
    <property type="project" value="UniProtKB-KW"/>
</dbReference>
<evidence type="ECO:0000313" key="7">
    <source>
        <dbReference type="Proteomes" id="UP000464658"/>
    </source>
</evidence>
<dbReference type="PANTHER" id="PTHR43772">
    <property type="entry name" value="ENDO-1,4-BETA-XYLANASE"/>
    <property type="match status" value="1"/>
</dbReference>
<evidence type="ECO:0000313" key="6">
    <source>
        <dbReference type="EMBL" id="BBP89824.1"/>
    </source>
</evidence>
<comment type="similarity">
    <text evidence="1">Belongs to the glycosyl hydrolase 43 family.</text>
</comment>
<keyword evidence="3" id="KW-0378">Hydrolase</keyword>
<gene>
    <name evidence="6" type="ORF">BsIDN1_34420</name>
</gene>
<proteinExistence type="inferred from homology"/>
<accession>A0A5S9MCD0</accession>
<dbReference type="Pfam" id="PF04616">
    <property type="entry name" value="Glyco_hydro_43"/>
    <property type="match status" value="1"/>
</dbReference>
<keyword evidence="2" id="KW-0858">Xylan degradation</keyword>
<evidence type="ECO:0000256" key="3">
    <source>
        <dbReference type="ARBA" id="ARBA00022801"/>
    </source>
</evidence>
<name>A0A5S9MCD0_BACIA</name>
<evidence type="ECO:0000256" key="2">
    <source>
        <dbReference type="ARBA" id="ARBA00022651"/>
    </source>
</evidence>
<evidence type="ECO:0000256" key="4">
    <source>
        <dbReference type="ARBA" id="ARBA00023277"/>
    </source>
</evidence>
<dbReference type="GO" id="GO:0004553">
    <property type="term" value="F:hydrolase activity, hydrolyzing O-glycosyl compounds"/>
    <property type="evidence" value="ECO:0007669"/>
    <property type="project" value="InterPro"/>
</dbReference>
<dbReference type="Proteomes" id="UP000464658">
    <property type="component" value="Chromosome"/>
</dbReference>
<dbReference type="AlphaFoldDB" id="A0A5S9MCD0"/>
<evidence type="ECO:0000256" key="1">
    <source>
        <dbReference type="ARBA" id="ARBA00009865"/>
    </source>
</evidence>
<dbReference type="InterPro" id="IPR023296">
    <property type="entry name" value="Glyco_hydro_beta-prop_sf"/>
</dbReference>
<reference evidence="6 7" key="1">
    <citation type="submission" date="2019-12" db="EMBL/GenBank/DDBJ databases">
        <title>Full genome sequence of a Bacillus safensis strain isolated from commercially available natto in Indonesia.</title>
        <authorList>
            <person name="Yoshida M."/>
            <person name="Uomi M."/>
            <person name="Waturangi D."/>
            <person name="Ekaputri J.J."/>
            <person name="Setiamarga D.H.E."/>
        </authorList>
    </citation>
    <scope>NUCLEOTIDE SEQUENCE [LARGE SCALE GENOMIC DNA]</scope>
    <source>
        <strain evidence="6 7">IDN1</strain>
    </source>
</reference>
<evidence type="ECO:0000256" key="5">
    <source>
        <dbReference type="ARBA" id="ARBA00023295"/>
    </source>
</evidence>
<organism evidence="6 7">
    <name type="scientific">Bacillus safensis</name>
    <dbReference type="NCBI Taxonomy" id="561879"/>
    <lineage>
        <taxon>Bacteria</taxon>
        <taxon>Bacillati</taxon>
        <taxon>Bacillota</taxon>
        <taxon>Bacilli</taxon>
        <taxon>Bacillales</taxon>
        <taxon>Bacillaceae</taxon>
        <taxon>Bacillus</taxon>
    </lineage>
</organism>